<evidence type="ECO:0000256" key="2">
    <source>
        <dbReference type="ARBA" id="ARBA00004496"/>
    </source>
</evidence>
<dbReference type="PANTHER" id="PTHR45476">
    <property type="entry name" value="CHLORIDE INTRACELLULAR CHANNEL PROTEIN 6-RELATED"/>
    <property type="match status" value="1"/>
</dbReference>
<evidence type="ECO:0000256" key="5">
    <source>
        <dbReference type="ARBA" id="ARBA00022475"/>
    </source>
</evidence>
<dbReference type="EMBL" id="OW240912">
    <property type="protein sequence ID" value="CAH2219202.1"/>
    <property type="molecule type" value="Genomic_DNA"/>
</dbReference>
<dbReference type="Proteomes" id="UP001295444">
    <property type="component" value="Chromosome 01"/>
</dbReference>
<comment type="similarity">
    <text evidence="3">Belongs to the chloride channel CLIC family.</text>
</comment>
<dbReference type="PRINTS" id="PR01263">
    <property type="entry name" value="INTCLCHANNEL"/>
</dbReference>
<evidence type="ECO:0000256" key="13">
    <source>
        <dbReference type="ARBA" id="ARBA00023173"/>
    </source>
</evidence>
<dbReference type="InterPro" id="IPR036282">
    <property type="entry name" value="Glutathione-S-Trfase_C_sf"/>
</dbReference>
<dbReference type="SUPFAM" id="SSF52833">
    <property type="entry name" value="Thioredoxin-like"/>
    <property type="match status" value="1"/>
</dbReference>
<feature type="compositionally biased region" description="Basic and acidic residues" evidence="17">
    <location>
        <begin position="110"/>
        <end position="126"/>
    </location>
</feature>
<dbReference type="SUPFAM" id="SSF47616">
    <property type="entry name" value="GST C-terminal domain-like"/>
    <property type="match status" value="1"/>
</dbReference>
<dbReference type="InterPro" id="IPR036249">
    <property type="entry name" value="Thioredoxin-like_sf"/>
</dbReference>
<feature type="compositionally biased region" description="Low complexity" evidence="17">
    <location>
        <begin position="133"/>
        <end position="142"/>
    </location>
</feature>
<keyword evidence="14" id="KW-0868">Chloride</keyword>
<dbReference type="SFLD" id="SFLDG00358">
    <property type="entry name" value="Main_(cytGST)"/>
    <property type="match status" value="1"/>
</dbReference>
<dbReference type="PANTHER" id="PTHR45476:SF1">
    <property type="entry name" value="CHLORIDE INTRACELLULAR CHANNEL PROTEIN 6"/>
    <property type="match status" value="1"/>
</dbReference>
<feature type="compositionally biased region" description="Basic and acidic residues" evidence="17">
    <location>
        <begin position="39"/>
        <end position="50"/>
    </location>
</feature>
<dbReference type="InterPro" id="IPR040079">
    <property type="entry name" value="Glutathione_S-Trfase"/>
</dbReference>
<accession>A0AAD1VL66</accession>
<dbReference type="GO" id="GO:0016491">
    <property type="term" value="F:oxidoreductase activity"/>
    <property type="evidence" value="ECO:0007669"/>
    <property type="project" value="UniProtKB-KW"/>
</dbReference>
<reference evidence="19" key="1">
    <citation type="submission" date="2022-03" db="EMBL/GenBank/DDBJ databases">
        <authorList>
            <person name="Alioto T."/>
            <person name="Alioto T."/>
            <person name="Gomez Garrido J."/>
        </authorList>
    </citation>
    <scope>NUCLEOTIDE SEQUENCE</scope>
</reference>
<evidence type="ECO:0000256" key="1">
    <source>
        <dbReference type="ARBA" id="ARBA00004162"/>
    </source>
</evidence>
<evidence type="ECO:0000259" key="18">
    <source>
        <dbReference type="Pfam" id="PF22441"/>
    </source>
</evidence>
<sequence length="631" mass="67925">MAETTGEQVARGDTELNGGEAAEGVQEVSTPATGEASAEGDKELGEKGEVGEDVPDTKGSGETPAEVEEPHPEGEESVELDPKVVEGAEEQLLTPGVADEGEGGVEEVSEPGKDERLPEHQIKEQEGSGGQEGEASSPGPEGEATDGDQKENGAELKEDENVLSSESSSEGMSSSDEEEEEQAEIKGEEKEGKVEGSEEVGGMGAEEGEVSPGGEEGEEAGDEGMEETVDIKGREGETMEEEQNTEVNQGEGETESGGGTEGGQSMVEENSVELEVATEDSEHVGDCTQEGHEEPPGEGGTAEGAPATDSTGLTEESTEREVTYEDAPVDLPVTTEETPPEIPESGITLETDQQICPETPGEEEIRENGVSPVTSPETPVEALQEHEISLFVKAGSDGESVGNCPFSQRLFMILWLKGVIFNVTTVDLKRKPADLQNLAPGTNPPFMTFDGEVKTDVNKIEEFLEEKLTVPRYPKLATKHPESNSAGNDVFAKFSAYIKNPRKDLNENLEMSTSLEKNLLKSLKKLNDYLNSPLPDEIDAYSTEDVTISKRMYLDGDDLTLADCNLLPKLHIIKVAAKKFRNFEIPSEMTGIWRYLNNAYARDEFTNTCPADTEIEFAYFGVAKKTNLQDK</sequence>
<dbReference type="Pfam" id="PF22441">
    <property type="entry name" value="CLIC-like_N"/>
    <property type="match status" value="1"/>
</dbReference>
<keyword evidence="12" id="KW-0472">Membrane</keyword>
<feature type="compositionally biased region" description="Basic and acidic residues" evidence="17">
    <location>
        <begin position="68"/>
        <end position="86"/>
    </location>
</feature>
<keyword evidence="10" id="KW-0560">Oxidoreductase</keyword>
<dbReference type="GO" id="GO:0005886">
    <property type="term" value="C:plasma membrane"/>
    <property type="evidence" value="ECO:0007669"/>
    <property type="project" value="UniProtKB-SubCell"/>
</dbReference>
<dbReference type="FunFam" id="1.20.1050.10:FF:000001">
    <property type="entry name" value="Chloride intracellular channel 2"/>
    <property type="match status" value="1"/>
</dbReference>
<feature type="region of interest" description="Disordered" evidence="17">
    <location>
        <begin position="1"/>
        <end position="324"/>
    </location>
</feature>
<feature type="compositionally biased region" description="Acidic residues" evidence="17">
    <location>
        <begin position="270"/>
        <end position="279"/>
    </location>
</feature>
<keyword evidence="7" id="KW-0812">Transmembrane</keyword>
<proteinExistence type="inferred from homology"/>
<evidence type="ECO:0000256" key="14">
    <source>
        <dbReference type="ARBA" id="ARBA00023214"/>
    </source>
</evidence>
<name>A0AAD1VL66_PELCU</name>
<evidence type="ECO:0000256" key="9">
    <source>
        <dbReference type="ARBA" id="ARBA00022989"/>
    </source>
</evidence>
<gene>
    <name evidence="19" type="ORF">PECUL_23A017859</name>
</gene>
<dbReference type="Gene3D" id="3.40.30.10">
    <property type="entry name" value="Glutaredoxin"/>
    <property type="match status" value="1"/>
</dbReference>
<keyword evidence="15" id="KW-0407">Ion channel</keyword>
<comment type="subcellular location">
    <subcellularLocation>
        <location evidence="1">Cell membrane</location>
        <topology evidence="1">Single-pass membrane protein</topology>
    </subcellularLocation>
    <subcellularLocation>
        <location evidence="2">Cytoplasm</location>
    </subcellularLocation>
</comment>
<evidence type="ECO:0000313" key="19">
    <source>
        <dbReference type="EMBL" id="CAH2219202.1"/>
    </source>
</evidence>
<evidence type="ECO:0000313" key="20">
    <source>
        <dbReference type="Proteomes" id="UP001295444"/>
    </source>
</evidence>
<evidence type="ECO:0000256" key="4">
    <source>
        <dbReference type="ARBA" id="ARBA00022448"/>
    </source>
</evidence>
<dbReference type="GO" id="GO:0034707">
    <property type="term" value="C:chloride channel complex"/>
    <property type="evidence" value="ECO:0007669"/>
    <property type="project" value="UniProtKB-KW"/>
</dbReference>
<comment type="catalytic activity">
    <reaction evidence="16">
        <text>chloride(in) = chloride(out)</text>
        <dbReference type="Rhea" id="RHEA:29823"/>
        <dbReference type="ChEBI" id="CHEBI:17996"/>
    </reaction>
</comment>
<feature type="compositionally biased region" description="Basic and acidic residues" evidence="17">
    <location>
        <begin position="280"/>
        <end position="295"/>
    </location>
</feature>
<keyword evidence="4" id="KW-0813">Transport</keyword>
<dbReference type="SFLD" id="SFLDS00019">
    <property type="entry name" value="Glutathione_Transferase_(cytos"/>
    <property type="match status" value="1"/>
</dbReference>
<evidence type="ECO:0000256" key="3">
    <source>
        <dbReference type="ARBA" id="ARBA00007655"/>
    </source>
</evidence>
<dbReference type="InterPro" id="IPR002946">
    <property type="entry name" value="CLIC"/>
</dbReference>
<protein>
    <submittedName>
        <fullName evidence="19">Chloride intracellular channel 6</fullName>
    </submittedName>
</protein>
<evidence type="ECO:0000256" key="15">
    <source>
        <dbReference type="ARBA" id="ARBA00023303"/>
    </source>
</evidence>
<evidence type="ECO:0000256" key="11">
    <source>
        <dbReference type="ARBA" id="ARBA00023065"/>
    </source>
</evidence>
<dbReference type="InterPro" id="IPR053823">
    <property type="entry name" value="CLIC_N"/>
</dbReference>
<dbReference type="CDD" id="cd03061">
    <property type="entry name" value="GST_N_CLIC"/>
    <property type="match status" value="1"/>
</dbReference>
<keyword evidence="5" id="KW-1003">Cell membrane</keyword>
<dbReference type="NCBIfam" id="TIGR00862">
    <property type="entry name" value="O-ClC"/>
    <property type="match status" value="1"/>
</dbReference>
<feature type="compositionally biased region" description="Basic and acidic residues" evidence="17">
    <location>
        <begin position="147"/>
        <end position="160"/>
    </location>
</feature>
<dbReference type="AlphaFoldDB" id="A0AAD1VL66"/>
<feature type="compositionally biased region" description="Acidic residues" evidence="17">
    <location>
        <begin position="99"/>
        <end position="109"/>
    </location>
</feature>
<feature type="compositionally biased region" description="Low complexity" evidence="17">
    <location>
        <begin position="164"/>
        <end position="174"/>
    </location>
</feature>
<organism evidence="19 20">
    <name type="scientific">Pelobates cultripes</name>
    <name type="common">Western spadefoot toad</name>
    <dbReference type="NCBI Taxonomy" id="61616"/>
    <lineage>
        <taxon>Eukaryota</taxon>
        <taxon>Metazoa</taxon>
        <taxon>Chordata</taxon>
        <taxon>Craniata</taxon>
        <taxon>Vertebrata</taxon>
        <taxon>Euteleostomi</taxon>
        <taxon>Amphibia</taxon>
        <taxon>Batrachia</taxon>
        <taxon>Anura</taxon>
        <taxon>Pelobatoidea</taxon>
        <taxon>Pelobatidae</taxon>
        <taxon>Pelobates</taxon>
    </lineage>
</organism>
<evidence type="ECO:0000256" key="10">
    <source>
        <dbReference type="ARBA" id="ARBA00023002"/>
    </source>
</evidence>
<keyword evidence="9" id="KW-1133">Transmembrane helix</keyword>
<keyword evidence="20" id="KW-1185">Reference proteome</keyword>
<keyword evidence="13" id="KW-0869">Chloride channel</keyword>
<dbReference type="GO" id="GO:0005737">
    <property type="term" value="C:cytoplasm"/>
    <property type="evidence" value="ECO:0007669"/>
    <property type="project" value="UniProtKB-SubCell"/>
</dbReference>
<evidence type="ECO:0000256" key="7">
    <source>
        <dbReference type="ARBA" id="ARBA00022692"/>
    </source>
</evidence>
<keyword evidence="6" id="KW-0963">Cytoplasm</keyword>
<evidence type="ECO:0000256" key="6">
    <source>
        <dbReference type="ARBA" id="ARBA00022490"/>
    </source>
</evidence>
<keyword evidence="8" id="KW-0851">Voltage-gated channel</keyword>
<feature type="compositionally biased region" description="Basic and acidic residues" evidence="17">
    <location>
        <begin position="183"/>
        <end position="196"/>
    </location>
</feature>
<dbReference type="Gene3D" id="1.20.1050.10">
    <property type="match status" value="1"/>
</dbReference>
<feature type="compositionally biased region" description="Acidic residues" evidence="17">
    <location>
        <begin position="215"/>
        <end position="228"/>
    </location>
</feature>
<evidence type="ECO:0000256" key="16">
    <source>
        <dbReference type="ARBA" id="ARBA00024167"/>
    </source>
</evidence>
<feature type="domain" description="CLIC N-terminal" evidence="18">
    <location>
        <begin position="387"/>
        <end position="471"/>
    </location>
</feature>
<evidence type="ECO:0000256" key="12">
    <source>
        <dbReference type="ARBA" id="ARBA00023136"/>
    </source>
</evidence>
<evidence type="ECO:0000256" key="8">
    <source>
        <dbReference type="ARBA" id="ARBA00022882"/>
    </source>
</evidence>
<dbReference type="GO" id="GO:0005254">
    <property type="term" value="F:chloride channel activity"/>
    <property type="evidence" value="ECO:0007669"/>
    <property type="project" value="UniProtKB-KW"/>
</dbReference>
<evidence type="ECO:0000256" key="17">
    <source>
        <dbReference type="SAM" id="MobiDB-lite"/>
    </source>
</evidence>
<keyword evidence="11" id="KW-0406">Ion transport</keyword>
<dbReference type="FunFam" id="3.40.30.10:FF:000021">
    <property type="entry name" value="Chloride intracellular channel 4"/>
    <property type="match status" value="1"/>
</dbReference>